<keyword evidence="4 9" id="KW-0479">Metal-binding</keyword>
<evidence type="ECO:0000256" key="7">
    <source>
        <dbReference type="ARBA" id="ARBA00048488"/>
    </source>
</evidence>
<dbReference type="InterPro" id="IPR028427">
    <property type="entry name" value="Met_Sox_Rdtase_MsrB"/>
</dbReference>
<accession>A0A161J7G5</accession>
<protein>
    <recommendedName>
        <fullName evidence="3 9">Peptide methionine sulfoxide reductase MsrB</fullName>
        <ecNumber evidence="2 9">1.8.4.12</ecNumber>
    </recommendedName>
    <alternativeName>
        <fullName evidence="8 9">Peptide-methionine (R)-S-oxide reductase</fullName>
    </alternativeName>
</protein>
<dbReference type="Proteomes" id="UP000077255">
    <property type="component" value="Chromosome"/>
</dbReference>
<feature type="binding site" evidence="9">
    <location>
        <position position="177"/>
    </location>
    <ligand>
        <name>Zn(2+)</name>
        <dbReference type="ChEBI" id="CHEBI:29105"/>
    </ligand>
</feature>
<dbReference type="InterPro" id="IPR006311">
    <property type="entry name" value="TAT_signal"/>
</dbReference>
<dbReference type="SUPFAM" id="SSF51316">
    <property type="entry name" value="Mss4-like"/>
    <property type="match status" value="1"/>
</dbReference>
<evidence type="ECO:0000256" key="4">
    <source>
        <dbReference type="ARBA" id="ARBA00022723"/>
    </source>
</evidence>
<reference evidence="11 12" key="1">
    <citation type="submission" date="2016-02" db="EMBL/GenBank/DDBJ databases">
        <title>Complete genome sequencing and analysis of ATSB10, Dyella thiooxydans isolated from rhizosphere soil of sunflower (Helianthus annuus L.).</title>
        <authorList>
            <person name="Lee Y."/>
            <person name="Hwangbo K."/>
            <person name="Chung H."/>
            <person name="Yoo J."/>
            <person name="Kim K.Y."/>
            <person name="Sa T.M."/>
            <person name="Um Y."/>
            <person name="Madhaiyan M."/>
        </authorList>
    </citation>
    <scope>NUCLEOTIDE SEQUENCE [LARGE SCALE GENOMIC DNA]</scope>
    <source>
        <strain evidence="11 12">ATSB10</strain>
    </source>
</reference>
<comment type="cofactor">
    <cofactor evidence="9">
        <name>Zn(2+)</name>
        <dbReference type="ChEBI" id="CHEBI:29105"/>
    </cofactor>
    <text evidence="9">Binds 1 zinc ion per subunit. The zinc ion is important for the structural integrity of the protein.</text>
</comment>
<evidence type="ECO:0000256" key="1">
    <source>
        <dbReference type="ARBA" id="ARBA00007174"/>
    </source>
</evidence>
<evidence type="ECO:0000256" key="6">
    <source>
        <dbReference type="ARBA" id="ARBA00023002"/>
    </source>
</evidence>
<dbReference type="Gene3D" id="2.170.150.20">
    <property type="entry name" value="Peptide methionine sulfoxide reductase"/>
    <property type="match status" value="1"/>
</dbReference>
<dbReference type="GO" id="GO:0008270">
    <property type="term" value="F:zinc ion binding"/>
    <property type="evidence" value="ECO:0007669"/>
    <property type="project" value="UniProtKB-UniRule"/>
</dbReference>
<name>A0A161J7G5_9GAMM</name>
<dbReference type="NCBIfam" id="TIGR00357">
    <property type="entry name" value="peptide-methionine (R)-S-oxide reductase MsrB"/>
    <property type="match status" value="1"/>
</dbReference>
<organism evidence="11 12">
    <name type="scientific">Dyella thiooxydans</name>
    <dbReference type="NCBI Taxonomy" id="445710"/>
    <lineage>
        <taxon>Bacteria</taxon>
        <taxon>Pseudomonadati</taxon>
        <taxon>Pseudomonadota</taxon>
        <taxon>Gammaproteobacteria</taxon>
        <taxon>Lysobacterales</taxon>
        <taxon>Rhodanobacteraceae</taxon>
        <taxon>Dyella</taxon>
    </lineage>
</organism>
<feature type="binding site" evidence="9">
    <location>
        <position position="128"/>
    </location>
    <ligand>
        <name>Zn(2+)</name>
        <dbReference type="ChEBI" id="CHEBI:29105"/>
    </ligand>
</feature>
<dbReference type="GO" id="GO:0005737">
    <property type="term" value="C:cytoplasm"/>
    <property type="evidence" value="ECO:0007669"/>
    <property type="project" value="TreeGrafter"/>
</dbReference>
<evidence type="ECO:0000313" key="11">
    <source>
        <dbReference type="EMBL" id="AND69159.1"/>
    </source>
</evidence>
<comment type="similarity">
    <text evidence="1 9">Belongs to the MsrB Met sulfoxide reductase family.</text>
</comment>
<evidence type="ECO:0000256" key="8">
    <source>
        <dbReference type="ARBA" id="ARBA00075819"/>
    </source>
</evidence>
<dbReference type="GO" id="GO:0033743">
    <property type="term" value="F:peptide-methionine (R)-S-oxide reductase activity"/>
    <property type="evidence" value="ECO:0007669"/>
    <property type="project" value="UniProtKB-UniRule"/>
</dbReference>
<dbReference type="InterPro" id="IPR002579">
    <property type="entry name" value="Met_Sox_Rdtase_MsrB_dom"/>
</dbReference>
<dbReference type="PATRIC" id="fig|445710.3.peg.1700"/>
<dbReference type="AlphaFoldDB" id="A0A161J7G5"/>
<dbReference type="PANTHER" id="PTHR10173:SF57">
    <property type="entry name" value="PEPTIDE-METHIONINE (R)-S-OXIDE REDUCTASE"/>
    <property type="match status" value="1"/>
</dbReference>
<feature type="domain" description="MsrB" evidence="10">
    <location>
        <begin position="86"/>
        <end position="208"/>
    </location>
</feature>
<gene>
    <name evidence="9" type="primary">msrB</name>
    <name evidence="11" type="ORF">ATSB10_17050</name>
</gene>
<dbReference type="KEGG" id="dtx:ATSB10_17050"/>
<dbReference type="Pfam" id="PF01641">
    <property type="entry name" value="SelR"/>
    <property type="match status" value="1"/>
</dbReference>
<dbReference type="PROSITE" id="PS51318">
    <property type="entry name" value="TAT"/>
    <property type="match status" value="1"/>
</dbReference>
<feature type="active site" description="Nucleophile" evidence="9">
    <location>
        <position position="197"/>
    </location>
</feature>
<feature type="binding site" evidence="9">
    <location>
        <position position="174"/>
    </location>
    <ligand>
        <name>Zn(2+)</name>
        <dbReference type="ChEBI" id="CHEBI:29105"/>
    </ligand>
</feature>
<evidence type="ECO:0000259" key="10">
    <source>
        <dbReference type="PROSITE" id="PS51790"/>
    </source>
</evidence>
<evidence type="ECO:0000313" key="12">
    <source>
        <dbReference type="Proteomes" id="UP000077255"/>
    </source>
</evidence>
<proteinExistence type="inferred from homology"/>
<keyword evidence="6 9" id="KW-0560">Oxidoreductase</keyword>
<dbReference type="InterPro" id="IPR011057">
    <property type="entry name" value="Mss4-like_sf"/>
</dbReference>
<comment type="catalytic activity">
    <reaction evidence="7 9">
        <text>L-methionyl-[protein] + [thioredoxin]-disulfide + H2O = L-methionyl-(R)-S-oxide-[protein] + [thioredoxin]-dithiol</text>
        <dbReference type="Rhea" id="RHEA:24164"/>
        <dbReference type="Rhea" id="RHEA-COMP:10698"/>
        <dbReference type="Rhea" id="RHEA-COMP:10700"/>
        <dbReference type="Rhea" id="RHEA-COMP:12313"/>
        <dbReference type="Rhea" id="RHEA-COMP:12314"/>
        <dbReference type="ChEBI" id="CHEBI:15377"/>
        <dbReference type="ChEBI" id="CHEBI:16044"/>
        <dbReference type="ChEBI" id="CHEBI:29950"/>
        <dbReference type="ChEBI" id="CHEBI:45764"/>
        <dbReference type="ChEBI" id="CHEBI:50058"/>
        <dbReference type="EC" id="1.8.4.12"/>
    </reaction>
</comment>
<sequence>MPEKRRMSSNQEIVMIERRRLLRMALAGGALATIAGLAAVPRLFARERGPAAGTSPGSATEVRLQCFADDGRALGACTVRRVVLSDAEWRRRLSPMAYYVLRQDGTERAFSGDHEKPARPGLFRCVGCATALFDAATEFDSGTGWPSFWQPIAASNVIEKRDTSFGMVRTEVRCARCDGHLGHVFDDGPRPTGLRYCMNSVALKFVPHAAA</sequence>
<dbReference type="HAMAP" id="MF_01400">
    <property type="entry name" value="MsrB"/>
    <property type="match status" value="1"/>
</dbReference>
<dbReference type="EMBL" id="CP014841">
    <property type="protein sequence ID" value="AND69159.1"/>
    <property type="molecule type" value="Genomic_DNA"/>
</dbReference>
<dbReference type="EC" id="1.8.4.12" evidence="2 9"/>
<evidence type="ECO:0000256" key="3">
    <source>
        <dbReference type="ARBA" id="ARBA00021130"/>
    </source>
</evidence>
<evidence type="ECO:0000256" key="5">
    <source>
        <dbReference type="ARBA" id="ARBA00022833"/>
    </source>
</evidence>
<keyword evidence="5 9" id="KW-0862">Zinc</keyword>
<dbReference type="PANTHER" id="PTHR10173">
    <property type="entry name" value="METHIONINE SULFOXIDE REDUCTASE"/>
    <property type="match status" value="1"/>
</dbReference>
<evidence type="ECO:0000256" key="9">
    <source>
        <dbReference type="HAMAP-Rule" id="MF_01400"/>
    </source>
</evidence>
<dbReference type="STRING" id="445710.ATSB10_17050"/>
<keyword evidence="12" id="KW-1185">Reference proteome</keyword>
<dbReference type="PROSITE" id="PS51790">
    <property type="entry name" value="MSRB"/>
    <property type="match status" value="1"/>
</dbReference>
<evidence type="ECO:0000256" key="2">
    <source>
        <dbReference type="ARBA" id="ARBA00012499"/>
    </source>
</evidence>
<dbReference type="GO" id="GO:0006979">
    <property type="term" value="P:response to oxidative stress"/>
    <property type="evidence" value="ECO:0007669"/>
    <property type="project" value="InterPro"/>
</dbReference>
<dbReference type="GO" id="GO:0030091">
    <property type="term" value="P:protein repair"/>
    <property type="evidence" value="ECO:0007669"/>
    <property type="project" value="InterPro"/>
</dbReference>
<feature type="binding site" evidence="9">
    <location>
        <position position="125"/>
    </location>
    <ligand>
        <name>Zn(2+)</name>
        <dbReference type="ChEBI" id="CHEBI:29105"/>
    </ligand>
</feature>
<dbReference type="FunFam" id="2.170.150.20:FF:000001">
    <property type="entry name" value="Peptide methionine sulfoxide reductase MsrB"/>
    <property type="match status" value="1"/>
</dbReference>